<dbReference type="GO" id="GO:0050821">
    <property type="term" value="P:protein stabilization"/>
    <property type="evidence" value="ECO:0007669"/>
    <property type="project" value="TreeGrafter"/>
</dbReference>
<dbReference type="GO" id="GO:0008270">
    <property type="term" value="F:zinc ion binding"/>
    <property type="evidence" value="ECO:0007669"/>
    <property type="project" value="UniProtKB-KW"/>
</dbReference>
<dbReference type="GO" id="GO:0051087">
    <property type="term" value="F:protein-folding chaperone binding"/>
    <property type="evidence" value="ECO:0007669"/>
    <property type="project" value="TreeGrafter"/>
</dbReference>
<proteinExistence type="predicted"/>
<evidence type="ECO:0000313" key="6">
    <source>
        <dbReference type="EMBL" id="GAO51517.1"/>
    </source>
</evidence>
<dbReference type="InterPro" id="IPR029062">
    <property type="entry name" value="Class_I_gatase-like"/>
</dbReference>
<reference evidence="6 7" key="1">
    <citation type="journal article" date="2011" name="J. Gen. Appl. Microbiol.">
        <title>Draft genome sequencing of the enigmatic yeast Saitoella complicata.</title>
        <authorList>
            <person name="Nishida H."/>
            <person name="Hamamoto M."/>
            <person name="Sugiyama J."/>
        </authorList>
    </citation>
    <scope>NUCLEOTIDE SEQUENCE [LARGE SCALE GENOMIC DNA]</scope>
    <source>
        <strain evidence="6 7">NRRL Y-17804</strain>
    </source>
</reference>
<sequence length="227" mass="25282">MMRPAFRSAMAIAWKAGVPSIRALVPGPSRILQQCRWNATVPPGDGGVRAQELGRIVPKYELTFTCKTCSNRSSHHISKQAYHSGTVLITCPGCENRHLIADHLRIFSDDRITLEDILAKDGVKVKKGIKVQETGDVANAGGESTDIVAVQGGNVMDMTFHTELSGDSRMHQRWAEKCVYPTPRSHRAKGWSKLRDDYLSQYRYSRPVAGHELYSALFLYQIATILV</sequence>
<dbReference type="InterPro" id="IPR024158">
    <property type="entry name" value="Mt_import_TIM15"/>
</dbReference>
<accession>A0A0E9NNR7</accession>
<keyword evidence="2 4" id="KW-0863">Zinc-finger</keyword>
<dbReference type="PANTHER" id="PTHR20922:SF13">
    <property type="entry name" value="DNL-TYPE ZINC FINGER PROTEIN"/>
    <property type="match status" value="1"/>
</dbReference>
<dbReference type="PANTHER" id="PTHR20922">
    <property type="entry name" value="DNL-TYPE ZINC FINGER PROTEIN"/>
    <property type="match status" value="1"/>
</dbReference>
<keyword evidence="7" id="KW-1185">Reference proteome</keyword>
<dbReference type="Pfam" id="PF05180">
    <property type="entry name" value="zf-DNL"/>
    <property type="match status" value="1"/>
</dbReference>
<evidence type="ECO:0000256" key="2">
    <source>
        <dbReference type="ARBA" id="ARBA00022771"/>
    </source>
</evidence>
<organism evidence="6 7">
    <name type="scientific">Saitoella complicata (strain BCRC 22490 / CBS 7301 / JCM 7358 / NBRC 10748 / NRRL Y-17804)</name>
    <dbReference type="NCBI Taxonomy" id="698492"/>
    <lineage>
        <taxon>Eukaryota</taxon>
        <taxon>Fungi</taxon>
        <taxon>Dikarya</taxon>
        <taxon>Ascomycota</taxon>
        <taxon>Taphrinomycotina</taxon>
        <taxon>Taphrinomycotina incertae sedis</taxon>
        <taxon>Saitoella</taxon>
    </lineage>
</organism>
<dbReference type="GO" id="GO:0005739">
    <property type="term" value="C:mitochondrion"/>
    <property type="evidence" value="ECO:0007669"/>
    <property type="project" value="TreeGrafter"/>
</dbReference>
<reference evidence="6 7" key="2">
    <citation type="journal article" date="2014" name="J. Gen. Appl. Microbiol.">
        <title>The early diverging ascomycetous budding yeast Saitoella complicata has three histone deacetylases belonging to the Clr6, Hos2, and Rpd3 lineages.</title>
        <authorList>
            <person name="Nishida H."/>
            <person name="Matsumoto T."/>
            <person name="Kondo S."/>
            <person name="Hamamoto M."/>
            <person name="Yoshikawa H."/>
        </authorList>
    </citation>
    <scope>NUCLEOTIDE SEQUENCE [LARGE SCALE GENOMIC DNA]</scope>
    <source>
        <strain evidence="6 7">NRRL Y-17804</strain>
    </source>
</reference>
<comment type="caution">
    <text evidence="6">The sequence shown here is derived from an EMBL/GenBank/DDBJ whole genome shotgun (WGS) entry which is preliminary data.</text>
</comment>
<dbReference type="Gene3D" id="3.40.50.880">
    <property type="match status" value="1"/>
</dbReference>
<feature type="domain" description="DNL-type" evidence="5">
    <location>
        <begin position="55"/>
        <end position="150"/>
    </location>
</feature>
<dbReference type="AlphaFoldDB" id="A0A0E9NNR7"/>
<evidence type="ECO:0000259" key="5">
    <source>
        <dbReference type="PROSITE" id="PS51501"/>
    </source>
</evidence>
<gene>
    <name evidence="6" type="ORF">G7K_5616-t1</name>
</gene>
<dbReference type="Proteomes" id="UP000033140">
    <property type="component" value="Unassembled WGS sequence"/>
</dbReference>
<dbReference type="InterPro" id="IPR007853">
    <property type="entry name" value="Znf_DNL-typ"/>
</dbReference>
<evidence type="ECO:0000313" key="7">
    <source>
        <dbReference type="Proteomes" id="UP000033140"/>
    </source>
</evidence>
<dbReference type="GO" id="GO:0030150">
    <property type="term" value="P:protein import into mitochondrial matrix"/>
    <property type="evidence" value="ECO:0007669"/>
    <property type="project" value="TreeGrafter"/>
</dbReference>
<dbReference type="PROSITE" id="PS51501">
    <property type="entry name" value="ZF_DNL"/>
    <property type="match status" value="1"/>
</dbReference>
<dbReference type="GO" id="GO:0006457">
    <property type="term" value="P:protein folding"/>
    <property type="evidence" value="ECO:0007669"/>
    <property type="project" value="TreeGrafter"/>
</dbReference>
<evidence type="ECO:0000256" key="1">
    <source>
        <dbReference type="ARBA" id="ARBA00022723"/>
    </source>
</evidence>
<dbReference type="EMBL" id="BACD03000047">
    <property type="protein sequence ID" value="GAO51517.1"/>
    <property type="molecule type" value="Genomic_DNA"/>
</dbReference>
<keyword evidence="1" id="KW-0479">Metal-binding</keyword>
<reference evidence="6 7" key="3">
    <citation type="journal article" date="2015" name="Genome Announc.">
        <title>Draft Genome Sequence of the Archiascomycetous Yeast Saitoella complicata.</title>
        <authorList>
            <person name="Yamauchi K."/>
            <person name="Kondo S."/>
            <person name="Hamamoto M."/>
            <person name="Takahashi Y."/>
            <person name="Ogura Y."/>
            <person name="Hayashi T."/>
            <person name="Nishida H."/>
        </authorList>
    </citation>
    <scope>NUCLEOTIDE SEQUENCE [LARGE SCALE GENOMIC DNA]</scope>
    <source>
        <strain evidence="6 7">NRRL Y-17804</strain>
    </source>
</reference>
<name>A0A0E9NNR7_SAICN</name>
<evidence type="ECO:0000256" key="4">
    <source>
        <dbReference type="PROSITE-ProRule" id="PRU00834"/>
    </source>
</evidence>
<keyword evidence="3" id="KW-0862">Zinc</keyword>
<protein>
    <recommendedName>
        <fullName evidence="5">DNL-type domain-containing protein</fullName>
    </recommendedName>
</protein>
<evidence type="ECO:0000256" key="3">
    <source>
        <dbReference type="ARBA" id="ARBA00022833"/>
    </source>
</evidence>